<organism evidence="2 3">
    <name type="scientific">Taxus chinensis</name>
    <name type="common">Chinese yew</name>
    <name type="synonym">Taxus wallichiana var. chinensis</name>
    <dbReference type="NCBI Taxonomy" id="29808"/>
    <lineage>
        <taxon>Eukaryota</taxon>
        <taxon>Viridiplantae</taxon>
        <taxon>Streptophyta</taxon>
        <taxon>Embryophyta</taxon>
        <taxon>Tracheophyta</taxon>
        <taxon>Spermatophyta</taxon>
        <taxon>Pinopsida</taxon>
        <taxon>Pinidae</taxon>
        <taxon>Conifers II</taxon>
        <taxon>Cupressales</taxon>
        <taxon>Taxaceae</taxon>
        <taxon>Taxus</taxon>
    </lineage>
</organism>
<gene>
    <name evidence="2" type="ORF">KI387_008127</name>
</gene>
<feature type="compositionally biased region" description="Basic and acidic residues" evidence="1">
    <location>
        <begin position="1"/>
        <end position="13"/>
    </location>
</feature>
<keyword evidence="3" id="KW-1185">Reference proteome</keyword>
<feature type="compositionally biased region" description="Basic and acidic residues" evidence="1">
    <location>
        <begin position="43"/>
        <end position="55"/>
    </location>
</feature>
<feature type="non-terminal residue" evidence="2">
    <location>
        <position position="55"/>
    </location>
</feature>
<comment type="caution">
    <text evidence="2">The sequence shown here is derived from an EMBL/GenBank/DDBJ whole genome shotgun (WGS) entry which is preliminary data.</text>
</comment>
<evidence type="ECO:0000313" key="2">
    <source>
        <dbReference type="EMBL" id="KAH9303723.1"/>
    </source>
</evidence>
<evidence type="ECO:0000313" key="3">
    <source>
        <dbReference type="Proteomes" id="UP000824469"/>
    </source>
</evidence>
<protein>
    <submittedName>
        <fullName evidence="2">Uncharacterized protein</fullName>
    </submittedName>
</protein>
<feature type="region of interest" description="Disordered" evidence="1">
    <location>
        <begin position="1"/>
        <end position="55"/>
    </location>
</feature>
<feature type="non-terminal residue" evidence="2">
    <location>
        <position position="1"/>
    </location>
</feature>
<dbReference type="EMBL" id="JAHRHJ020000008">
    <property type="protein sequence ID" value="KAH9303723.1"/>
    <property type="molecule type" value="Genomic_DNA"/>
</dbReference>
<accession>A0AA38CVC8</accession>
<dbReference type="Proteomes" id="UP000824469">
    <property type="component" value="Unassembled WGS sequence"/>
</dbReference>
<proteinExistence type="predicted"/>
<sequence>EEDGEEKYRKEDEEKNDEEEVEDQGKGISEEVSTTNEGTPSITKEKVEKATKREV</sequence>
<evidence type="ECO:0000256" key="1">
    <source>
        <dbReference type="SAM" id="MobiDB-lite"/>
    </source>
</evidence>
<name>A0AA38CVC8_TAXCH</name>
<reference evidence="2 3" key="1">
    <citation type="journal article" date="2021" name="Nat. Plants">
        <title>The Taxus genome provides insights into paclitaxel biosynthesis.</title>
        <authorList>
            <person name="Xiong X."/>
            <person name="Gou J."/>
            <person name="Liao Q."/>
            <person name="Li Y."/>
            <person name="Zhou Q."/>
            <person name="Bi G."/>
            <person name="Li C."/>
            <person name="Du R."/>
            <person name="Wang X."/>
            <person name="Sun T."/>
            <person name="Guo L."/>
            <person name="Liang H."/>
            <person name="Lu P."/>
            <person name="Wu Y."/>
            <person name="Zhang Z."/>
            <person name="Ro D.K."/>
            <person name="Shang Y."/>
            <person name="Huang S."/>
            <person name="Yan J."/>
        </authorList>
    </citation>
    <scope>NUCLEOTIDE SEQUENCE [LARGE SCALE GENOMIC DNA]</scope>
    <source>
        <strain evidence="2">Ta-2019</strain>
    </source>
</reference>
<dbReference type="AlphaFoldDB" id="A0AA38CVC8"/>
<feature type="compositionally biased region" description="Polar residues" evidence="1">
    <location>
        <begin position="31"/>
        <end position="42"/>
    </location>
</feature>